<protein>
    <submittedName>
        <fullName evidence="2">Uncharacterized protein</fullName>
    </submittedName>
</protein>
<organism evidence="2">
    <name type="scientific">uncultured Caudovirales phage</name>
    <dbReference type="NCBI Taxonomy" id="2100421"/>
    <lineage>
        <taxon>Viruses</taxon>
        <taxon>Duplodnaviria</taxon>
        <taxon>Heunggongvirae</taxon>
        <taxon>Uroviricota</taxon>
        <taxon>Caudoviricetes</taxon>
        <taxon>Peduoviridae</taxon>
        <taxon>Maltschvirus</taxon>
        <taxon>Maltschvirus maltsch</taxon>
    </lineage>
</organism>
<evidence type="ECO:0000313" key="1">
    <source>
        <dbReference type="EMBL" id="CAB4121152.1"/>
    </source>
</evidence>
<name>A0A6J7WC36_9CAUD</name>
<proteinExistence type="predicted"/>
<evidence type="ECO:0000313" key="2">
    <source>
        <dbReference type="EMBL" id="CAB5170592.1"/>
    </source>
</evidence>
<gene>
    <name evidence="2" type="ORF">UFOVP154_35</name>
    <name evidence="1" type="ORF">UFOVP8_20</name>
</gene>
<dbReference type="EMBL" id="LR798202">
    <property type="protein sequence ID" value="CAB5170592.1"/>
    <property type="molecule type" value="Genomic_DNA"/>
</dbReference>
<sequence length="178" mass="18741">MADSLLPQRILPPSAPWLGADGVTVAKNWWLFLYNLSQSVLGQADPVALQLLAELDADVATSDDQRLADGIDAAQMLSEQTPVPFQASQTAVADDYTPPNPQAQPVQAITVGASAYVYTAPFDGMVTVSGGTVTGLDISRDGTTYLATGVLAGAIPVSRLDKLKVTYAVAPTMTFFPR</sequence>
<dbReference type="EMBL" id="LR796144">
    <property type="protein sequence ID" value="CAB4121152.1"/>
    <property type="molecule type" value="Genomic_DNA"/>
</dbReference>
<reference evidence="2" key="1">
    <citation type="submission" date="2020-05" db="EMBL/GenBank/DDBJ databases">
        <authorList>
            <person name="Chiriac C."/>
            <person name="Salcher M."/>
            <person name="Ghai R."/>
            <person name="Kavagutti S V."/>
        </authorList>
    </citation>
    <scope>NUCLEOTIDE SEQUENCE</scope>
</reference>
<accession>A0A6J7WC36</accession>